<feature type="compositionally biased region" description="Basic and acidic residues" evidence="9">
    <location>
        <begin position="280"/>
        <end position="289"/>
    </location>
</feature>
<sequence length="417" mass="45620">MSLYDDEEVGLTDSGEAVGWSRVVSKAPTPTLSSAPPPILKNKSLKPVVIPSPLNQSSSKRSGSTLAPVINLQSNRGNKAPLPEASTPSSYYSLEKSSRGDKSLIPLTDPSWTPVNEYDPLWPNDYEKVISDIRDMKRQSQDDGAEQKKRRYTESSRDRARGRFNQTNLSPSSSGFSRRRHSDDEEDDERRNNRRRRDRRSNPGPSSGGAAIAPPPSLTETSNPGGNTVDKGGGMAGLDVAAKIMAKYGYKQGQGLGREEQGISMALSVEKTSKRGGRIVQEKDFKPEESPGDEYGGGGGTPASVGGGKPSITDMMKNPSKVVLCKNMVGPGEVDEFLEPEVKEECNEKYGDVIKVVIYEFSNSSAEENAVRIFIEFKRVESAIKAVVDLNGRFFGGREVQANFYDCEKFNSNKLYD</sequence>
<dbReference type="Pfam" id="PF01585">
    <property type="entry name" value="G-patch"/>
    <property type="match status" value="1"/>
</dbReference>
<keyword evidence="4 8" id="KW-0508">mRNA splicing</keyword>
<evidence type="ECO:0000256" key="6">
    <source>
        <dbReference type="ARBA" id="ARBA00065586"/>
    </source>
</evidence>
<dbReference type="EMBL" id="BT076864">
    <property type="protein sequence ID" value="ACO11288.1"/>
    <property type="molecule type" value="mRNA"/>
</dbReference>
<feature type="region of interest" description="Disordered" evidence="9">
    <location>
        <begin position="1"/>
        <end position="121"/>
    </location>
</feature>
<feature type="compositionally biased region" description="Polar residues" evidence="9">
    <location>
        <begin position="53"/>
        <end position="77"/>
    </location>
</feature>
<dbReference type="GO" id="GO:0003723">
    <property type="term" value="F:RNA binding"/>
    <property type="evidence" value="ECO:0007669"/>
    <property type="project" value="UniProtKB-UniRule"/>
</dbReference>
<feature type="domain" description="G-patch" evidence="11">
    <location>
        <begin position="237"/>
        <end position="283"/>
    </location>
</feature>
<dbReference type="InterPro" id="IPR000467">
    <property type="entry name" value="G_patch_dom"/>
</dbReference>
<accession>C1BQI5</accession>
<name>C1BQI5_CALRO</name>
<dbReference type="CDD" id="cd12647">
    <property type="entry name" value="RRM_UHM_SPF45"/>
    <property type="match status" value="1"/>
</dbReference>
<keyword evidence="5 8" id="KW-0539">Nucleus</keyword>
<feature type="region of interest" description="Disordered" evidence="9">
    <location>
        <begin position="279"/>
        <end position="307"/>
    </location>
</feature>
<feature type="region of interest" description="Disordered" evidence="9">
    <location>
        <begin position="136"/>
        <end position="232"/>
    </location>
</feature>
<dbReference type="PANTHER" id="PTHR13288:SF8">
    <property type="entry name" value="SPLICING FACTOR 45"/>
    <property type="match status" value="1"/>
</dbReference>
<comment type="subunit">
    <text evidence="6">Binds SXL. Associates with the spliceosome. Interacts with SF3B1, SF1 and U2AF2.</text>
</comment>
<comment type="subunit">
    <text evidence="8">Associates with the spliceosome.</text>
</comment>
<dbReference type="InterPro" id="IPR000504">
    <property type="entry name" value="RRM_dom"/>
</dbReference>
<keyword evidence="8" id="KW-0747">Spliceosome</keyword>
<gene>
    <name evidence="12" type="primary">SPF45</name>
</gene>
<reference evidence="12" key="1">
    <citation type="submission" date="2009-03" db="EMBL/GenBank/DDBJ databases">
        <title>Caligus rogercresseyi ESTs and full-length cDNAs.</title>
        <authorList>
            <person name="Yasuike M."/>
            <person name="von Schalburg K."/>
            <person name="Cooper G."/>
            <person name="Leong J."/>
            <person name="Jones S.R.M."/>
            <person name="Koop B.F."/>
        </authorList>
    </citation>
    <scope>NUCLEOTIDE SEQUENCE</scope>
    <source>
        <tissue evidence="12">Whole tissue</tissue>
    </source>
</reference>
<dbReference type="PROSITE" id="PS50102">
    <property type="entry name" value="RRM"/>
    <property type="match status" value="1"/>
</dbReference>
<evidence type="ECO:0000259" key="10">
    <source>
        <dbReference type="PROSITE" id="PS50102"/>
    </source>
</evidence>
<evidence type="ECO:0000256" key="5">
    <source>
        <dbReference type="ARBA" id="ARBA00023242"/>
    </source>
</evidence>
<dbReference type="GO" id="GO:0000380">
    <property type="term" value="P:alternative mRNA splicing, via spliceosome"/>
    <property type="evidence" value="ECO:0007669"/>
    <property type="project" value="TreeGrafter"/>
</dbReference>
<evidence type="ECO:0000256" key="9">
    <source>
        <dbReference type="SAM" id="MobiDB-lite"/>
    </source>
</evidence>
<evidence type="ECO:0000313" key="12">
    <source>
        <dbReference type="EMBL" id="ACO11288.1"/>
    </source>
</evidence>
<feature type="compositionally biased region" description="Gly residues" evidence="9">
    <location>
        <begin position="294"/>
        <end position="307"/>
    </location>
</feature>
<dbReference type="GO" id="GO:0071011">
    <property type="term" value="C:precatalytic spliceosome"/>
    <property type="evidence" value="ECO:0007669"/>
    <property type="project" value="TreeGrafter"/>
</dbReference>
<organism evidence="12">
    <name type="scientific">Caligus rogercresseyi</name>
    <name type="common">Sea louse</name>
    <dbReference type="NCBI Taxonomy" id="217165"/>
    <lineage>
        <taxon>Eukaryota</taxon>
        <taxon>Metazoa</taxon>
        <taxon>Ecdysozoa</taxon>
        <taxon>Arthropoda</taxon>
        <taxon>Crustacea</taxon>
        <taxon>Multicrustacea</taxon>
        <taxon>Hexanauplia</taxon>
        <taxon>Copepoda</taxon>
        <taxon>Siphonostomatoida</taxon>
        <taxon>Caligidae</taxon>
        <taxon>Caligus</taxon>
    </lineage>
</organism>
<feature type="compositionally biased region" description="Low complexity" evidence="9">
    <location>
        <begin position="202"/>
        <end position="212"/>
    </location>
</feature>
<keyword evidence="3 8" id="KW-0694">RNA-binding</keyword>
<dbReference type="InterPro" id="IPR003954">
    <property type="entry name" value="RRM_euk-type"/>
</dbReference>
<dbReference type="SMART" id="SM00443">
    <property type="entry name" value="G_patch"/>
    <property type="match status" value="1"/>
</dbReference>
<protein>
    <recommendedName>
        <fullName evidence="7 8">Splicing factor 45</fullName>
    </recommendedName>
    <alternativeName>
        <fullName evidence="8">RNA-binding motif protein 17</fullName>
    </alternativeName>
</protein>
<dbReference type="PIRSF" id="PIRSF031066">
    <property type="entry name" value="Splicing_factor_SPF45"/>
    <property type="match status" value="1"/>
</dbReference>
<evidence type="ECO:0000256" key="3">
    <source>
        <dbReference type="ARBA" id="ARBA00022884"/>
    </source>
</evidence>
<evidence type="ECO:0000256" key="7">
    <source>
        <dbReference type="ARBA" id="ARBA00074919"/>
    </source>
</evidence>
<dbReference type="SMART" id="SM00361">
    <property type="entry name" value="RRM_1"/>
    <property type="match status" value="1"/>
</dbReference>
<dbReference type="GO" id="GO:0005654">
    <property type="term" value="C:nucleoplasm"/>
    <property type="evidence" value="ECO:0007669"/>
    <property type="project" value="UniProtKB-UniRule"/>
</dbReference>
<dbReference type="AlphaFoldDB" id="C1BQI5"/>
<dbReference type="Pfam" id="PF00076">
    <property type="entry name" value="RRM_1"/>
    <property type="match status" value="1"/>
</dbReference>
<evidence type="ECO:0000256" key="4">
    <source>
        <dbReference type="ARBA" id="ARBA00023187"/>
    </source>
</evidence>
<keyword evidence="2 8" id="KW-0507">mRNA processing</keyword>
<dbReference type="FunFam" id="3.30.70.330:FF:000079">
    <property type="entry name" value="Putative splicing factor 45"/>
    <property type="match status" value="1"/>
</dbReference>
<evidence type="ECO:0000256" key="1">
    <source>
        <dbReference type="ARBA" id="ARBA00004123"/>
    </source>
</evidence>
<dbReference type="InterPro" id="IPR034653">
    <property type="entry name" value="SPF45_RRM"/>
</dbReference>
<dbReference type="InterPro" id="IPR012677">
    <property type="entry name" value="Nucleotide-bd_a/b_plait_sf"/>
</dbReference>
<dbReference type="GO" id="GO:0045292">
    <property type="term" value="P:mRNA cis splicing, via spliceosome"/>
    <property type="evidence" value="ECO:0007669"/>
    <property type="project" value="UniProtKB-UniRule"/>
</dbReference>
<dbReference type="Gene3D" id="3.30.70.330">
    <property type="match status" value="1"/>
</dbReference>
<dbReference type="PROSITE" id="PS50174">
    <property type="entry name" value="G_PATCH"/>
    <property type="match status" value="1"/>
</dbReference>
<evidence type="ECO:0000256" key="2">
    <source>
        <dbReference type="ARBA" id="ARBA00022664"/>
    </source>
</evidence>
<feature type="compositionally biased region" description="Acidic residues" evidence="9">
    <location>
        <begin position="1"/>
        <end position="10"/>
    </location>
</feature>
<dbReference type="SUPFAM" id="SSF54928">
    <property type="entry name" value="RNA-binding domain, RBD"/>
    <property type="match status" value="1"/>
</dbReference>
<evidence type="ECO:0000256" key="8">
    <source>
        <dbReference type="PIRNR" id="PIRNR031066"/>
    </source>
</evidence>
<comment type="function">
    <text evidence="8">Splice factor that binds to the single-stranded 3'AG at the exon/intron border and promotes its utilization in the second catalytic step. Involved in the regulation of alternative splicing and the utilization of cryptic splice sites.</text>
</comment>
<feature type="compositionally biased region" description="Basic and acidic residues" evidence="9">
    <location>
        <begin position="136"/>
        <end position="161"/>
    </location>
</feature>
<feature type="domain" description="RRM" evidence="10">
    <location>
        <begin position="321"/>
        <end position="407"/>
    </location>
</feature>
<comment type="subcellular location">
    <subcellularLocation>
        <location evidence="1 8">Nucleus</location>
    </subcellularLocation>
</comment>
<feature type="compositionally biased region" description="Polar residues" evidence="9">
    <location>
        <begin position="164"/>
        <end position="176"/>
    </location>
</feature>
<dbReference type="PANTHER" id="PTHR13288">
    <property type="entry name" value="SPLICING FACTOR 45 SPF45"/>
    <property type="match status" value="1"/>
</dbReference>
<evidence type="ECO:0000259" key="11">
    <source>
        <dbReference type="PROSITE" id="PS50174"/>
    </source>
</evidence>
<dbReference type="InterPro" id="IPR035979">
    <property type="entry name" value="RBD_domain_sf"/>
</dbReference>
<proteinExistence type="evidence at transcript level"/>
<dbReference type="InterPro" id="IPR040052">
    <property type="entry name" value="RBM17"/>
</dbReference>